<protein>
    <submittedName>
        <fullName evidence="2">Uncharacterized protein</fullName>
    </submittedName>
</protein>
<sequence>MARIFSFSVSEDKTQLIAILEKWSENKELSKNIVAILEGLYLTGNMNFNAKNVSDDFFKIVELEKKLIELKKQIAIINELEAEIREMKKKFEDMKNHTETHNNSRLIEILKNDVFDDINALRKKLNNGTSEYEKHEVVRFIKVRLTNFALENGLNYPEARNLFFKAFPDTEELLKNKI</sequence>
<keyword evidence="1" id="KW-0175">Coiled coil</keyword>
<dbReference type="KEGG" id="gac:GACE_0870"/>
<dbReference type="GeneID" id="24797465"/>
<dbReference type="Proteomes" id="UP000030624">
    <property type="component" value="Chromosome"/>
</dbReference>
<name>A0A0A7GG60_GEOAI</name>
<gene>
    <name evidence="2" type="ORF">GACE_0870</name>
</gene>
<evidence type="ECO:0000256" key="1">
    <source>
        <dbReference type="SAM" id="Coils"/>
    </source>
</evidence>
<dbReference type="EMBL" id="CP009552">
    <property type="protein sequence ID" value="AIY89917.1"/>
    <property type="molecule type" value="Genomic_DNA"/>
</dbReference>
<evidence type="ECO:0000313" key="2">
    <source>
        <dbReference type="EMBL" id="AIY89917.1"/>
    </source>
</evidence>
<dbReference type="RefSeq" id="WP_048091477.1">
    <property type="nucleotide sequence ID" value="NZ_CP009552.1"/>
</dbReference>
<dbReference type="HOGENOM" id="CLU_1590785_0_0_2"/>
<evidence type="ECO:0000313" key="3">
    <source>
        <dbReference type="Proteomes" id="UP000030624"/>
    </source>
</evidence>
<feature type="coiled-coil region" evidence="1">
    <location>
        <begin position="60"/>
        <end position="97"/>
    </location>
</feature>
<organism evidence="2 3">
    <name type="scientific">Geoglobus acetivorans</name>
    <dbReference type="NCBI Taxonomy" id="565033"/>
    <lineage>
        <taxon>Archaea</taxon>
        <taxon>Methanobacteriati</taxon>
        <taxon>Methanobacteriota</taxon>
        <taxon>Archaeoglobi</taxon>
        <taxon>Archaeoglobales</taxon>
        <taxon>Archaeoglobaceae</taxon>
        <taxon>Geoglobus</taxon>
    </lineage>
</organism>
<dbReference type="eggNOG" id="ENOG502N59N">
    <property type="taxonomic scope" value="Archaea"/>
</dbReference>
<accession>A0A0A7GG60</accession>
<dbReference type="STRING" id="565033.GACE_0870"/>
<dbReference type="AlphaFoldDB" id="A0A0A7GG60"/>
<proteinExistence type="predicted"/>
<reference evidence="2 3" key="1">
    <citation type="journal article" date="2015" name="Appl. Environ. Microbiol.">
        <title>The Geoglobus acetivorans genome: Fe(III) reduction, acetate utilization, autotrophic growth, and degradation of aromatic compounds in a hyperthermophilic archaeon.</title>
        <authorList>
            <person name="Mardanov A.V."/>
            <person name="Slododkina G.B."/>
            <person name="Slobodkin A.I."/>
            <person name="Beletsky A.V."/>
            <person name="Gavrilov S.N."/>
            <person name="Kublanov I.V."/>
            <person name="Bonch-Osmolovskaya E.A."/>
            <person name="Skryabin K.G."/>
            <person name="Ravin N.V."/>
        </authorList>
    </citation>
    <scope>NUCLEOTIDE SEQUENCE [LARGE SCALE GENOMIC DNA]</scope>
    <source>
        <strain evidence="2 3">SBH6</strain>
    </source>
</reference>